<keyword evidence="1" id="KW-1133">Transmembrane helix</keyword>
<dbReference type="AlphaFoldDB" id="A0A1G5RZH5"/>
<organism evidence="2 3">
    <name type="scientific">Pseudobutyrivibrio xylanivorans</name>
    <dbReference type="NCBI Taxonomy" id="185007"/>
    <lineage>
        <taxon>Bacteria</taxon>
        <taxon>Bacillati</taxon>
        <taxon>Bacillota</taxon>
        <taxon>Clostridia</taxon>
        <taxon>Lachnospirales</taxon>
        <taxon>Lachnospiraceae</taxon>
        <taxon>Pseudobutyrivibrio</taxon>
    </lineage>
</organism>
<feature type="transmembrane region" description="Helical" evidence="1">
    <location>
        <begin position="222"/>
        <end position="242"/>
    </location>
</feature>
<proteinExistence type="predicted"/>
<keyword evidence="1" id="KW-0812">Transmembrane</keyword>
<dbReference type="Proteomes" id="UP000199428">
    <property type="component" value="Unassembled WGS sequence"/>
</dbReference>
<evidence type="ECO:0000313" key="2">
    <source>
        <dbReference type="EMBL" id="SCZ78861.1"/>
    </source>
</evidence>
<sequence length="251" mass="28432">MGKSRQFDAYRKIIGKRQSIIPWIQGAGITIAIAFLFYRSFFGIFSGILIIPFWLKLKSEEYKTQLQGKMEAEFKEFMMLIVAGLQTGYSLERALRQSEEELKKLYPQGSILESSVHIMNQKIAMNMQVEKAFDEFAKTTGLDEAVSLSEIISFAKRCGGDYGRHIRETALKIEDNIAVKQEIQTITTEKRLELKVMCVMPMLILTYISLTSAGFIEPLYGNLLGILLMSGCLVAYGFLIVLGRKIIDIKV</sequence>
<dbReference type="EMBL" id="FMWK01000006">
    <property type="protein sequence ID" value="SCZ78861.1"/>
    <property type="molecule type" value="Genomic_DNA"/>
</dbReference>
<evidence type="ECO:0000313" key="3">
    <source>
        <dbReference type="Proteomes" id="UP000199428"/>
    </source>
</evidence>
<evidence type="ECO:0000256" key="1">
    <source>
        <dbReference type="SAM" id="Phobius"/>
    </source>
</evidence>
<protein>
    <submittedName>
        <fullName evidence="2">Tight adherence protein B</fullName>
    </submittedName>
</protein>
<gene>
    <name evidence="2" type="ORF">SAMN02910350_01485</name>
</gene>
<dbReference type="PANTHER" id="PTHR35007">
    <property type="entry name" value="INTEGRAL MEMBRANE PROTEIN-RELATED"/>
    <property type="match status" value="1"/>
</dbReference>
<feature type="transmembrane region" description="Helical" evidence="1">
    <location>
        <begin position="196"/>
        <end position="216"/>
    </location>
</feature>
<keyword evidence="1" id="KW-0472">Membrane</keyword>
<name>A0A1G5RZH5_PSEXY</name>
<dbReference type="PANTHER" id="PTHR35007:SF2">
    <property type="entry name" value="PILUS ASSEMBLE PROTEIN"/>
    <property type="match status" value="1"/>
</dbReference>
<accession>A0A1G5RZH5</accession>
<dbReference type="RefSeq" id="WP_090162453.1">
    <property type="nucleotide sequence ID" value="NZ_FMWK01000006.1"/>
</dbReference>
<feature type="transmembrane region" description="Helical" evidence="1">
    <location>
        <begin position="21"/>
        <end position="54"/>
    </location>
</feature>
<reference evidence="2 3" key="1">
    <citation type="submission" date="2016-10" db="EMBL/GenBank/DDBJ databases">
        <authorList>
            <person name="de Groot N.N."/>
        </authorList>
    </citation>
    <scope>NUCLEOTIDE SEQUENCE [LARGE SCALE GENOMIC DNA]</scope>
    <source>
        <strain evidence="2 3">DSM 10317</strain>
    </source>
</reference>